<dbReference type="EMBL" id="FXWK01000002">
    <property type="protein sequence ID" value="SMQ85519.1"/>
    <property type="molecule type" value="Genomic_DNA"/>
</dbReference>
<dbReference type="Pfam" id="PF00483">
    <property type="entry name" value="NTP_transferase"/>
    <property type="match status" value="1"/>
</dbReference>
<evidence type="ECO:0000256" key="2">
    <source>
        <dbReference type="ARBA" id="ARBA00010480"/>
    </source>
</evidence>
<organism evidence="11 12">
    <name type="scientific">Devosia lucknowensis</name>
    <dbReference type="NCBI Taxonomy" id="1096929"/>
    <lineage>
        <taxon>Bacteria</taxon>
        <taxon>Pseudomonadati</taxon>
        <taxon>Pseudomonadota</taxon>
        <taxon>Alphaproteobacteria</taxon>
        <taxon>Hyphomicrobiales</taxon>
        <taxon>Devosiaceae</taxon>
        <taxon>Devosia</taxon>
    </lineage>
</organism>
<dbReference type="RefSeq" id="WP_086471177.1">
    <property type="nucleotide sequence ID" value="NZ_FXWK01000002.1"/>
</dbReference>
<dbReference type="FunFam" id="3.90.550.10:FF:000023">
    <property type="entry name" value="Glucose-1-phosphate thymidylyltransferase"/>
    <property type="match status" value="1"/>
</dbReference>
<keyword evidence="7 9" id="KW-0460">Magnesium</keyword>
<dbReference type="OrthoDB" id="9803871at2"/>
<evidence type="ECO:0000256" key="7">
    <source>
        <dbReference type="ARBA" id="ARBA00022842"/>
    </source>
</evidence>
<proteinExistence type="inferred from homology"/>
<dbReference type="EC" id="2.7.7.24" evidence="3 9"/>
<evidence type="ECO:0000313" key="11">
    <source>
        <dbReference type="EMBL" id="SMQ85519.1"/>
    </source>
</evidence>
<keyword evidence="12" id="KW-1185">Reference proteome</keyword>
<dbReference type="CDD" id="cd02538">
    <property type="entry name" value="G1P_TT_short"/>
    <property type="match status" value="1"/>
</dbReference>
<protein>
    <recommendedName>
        <fullName evidence="3 9">Glucose-1-phosphate thymidylyltransferase</fullName>
        <ecNumber evidence="3 9">2.7.7.24</ecNumber>
    </recommendedName>
</protein>
<evidence type="ECO:0000256" key="3">
    <source>
        <dbReference type="ARBA" id="ARBA00012461"/>
    </source>
</evidence>
<evidence type="ECO:0000259" key="10">
    <source>
        <dbReference type="Pfam" id="PF00483"/>
    </source>
</evidence>
<dbReference type="SUPFAM" id="SSF53448">
    <property type="entry name" value="Nucleotide-diphospho-sugar transferases"/>
    <property type="match status" value="1"/>
</dbReference>
<dbReference type="GO" id="GO:0046872">
    <property type="term" value="F:metal ion binding"/>
    <property type="evidence" value="ECO:0007669"/>
    <property type="project" value="UniProtKB-KW"/>
</dbReference>
<keyword evidence="6 9" id="KW-0479">Metal-binding</keyword>
<dbReference type="AlphaFoldDB" id="A0A1Y6GBS7"/>
<dbReference type="PANTHER" id="PTHR43532">
    <property type="entry name" value="GLUCOSE-1-PHOSPHATE THYMIDYLYLTRANSFERASE"/>
    <property type="match status" value="1"/>
</dbReference>
<comment type="similarity">
    <text evidence="2 9">Belongs to the glucose-1-phosphate thymidylyltransferase family.</text>
</comment>
<gene>
    <name evidence="11" type="ORF">SAMN06295905_2798</name>
</gene>
<dbReference type="InterPro" id="IPR029044">
    <property type="entry name" value="Nucleotide-diphossugar_trans"/>
</dbReference>
<accession>A0A1Y6GBS7</accession>
<comment type="function">
    <text evidence="9">Catalyzes the formation of dTDP-glucose, from dTTP and glucose 1-phosphate, as well as its pyrophosphorolysis.</text>
</comment>
<keyword evidence="5 9" id="KW-0548">Nucleotidyltransferase</keyword>
<dbReference type="NCBIfam" id="TIGR01207">
    <property type="entry name" value="rmlA"/>
    <property type="match status" value="1"/>
</dbReference>
<keyword evidence="4 9" id="KW-0808">Transferase</keyword>
<evidence type="ECO:0000256" key="1">
    <source>
        <dbReference type="ARBA" id="ARBA00001946"/>
    </source>
</evidence>
<comment type="cofactor">
    <cofactor evidence="1">
        <name>Mg(2+)</name>
        <dbReference type="ChEBI" id="CHEBI:18420"/>
    </cofactor>
</comment>
<dbReference type="InterPro" id="IPR005835">
    <property type="entry name" value="NTP_transferase_dom"/>
</dbReference>
<dbReference type="Proteomes" id="UP000194474">
    <property type="component" value="Unassembled WGS sequence"/>
</dbReference>
<evidence type="ECO:0000256" key="9">
    <source>
        <dbReference type="RuleBase" id="RU003706"/>
    </source>
</evidence>
<feature type="domain" description="Nucleotidyl transferase" evidence="10">
    <location>
        <begin position="2"/>
        <end position="236"/>
    </location>
</feature>
<comment type="catalytic activity">
    <reaction evidence="8 9">
        <text>dTTP + alpha-D-glucose 1-phosphate + H(+) = dTDP-alpha-D-glucose + diphosphate</text>
        <dbReference type="Rhea" id="RHEA:15225"/>
        <dbReference type="ChEBI" id="CHEBI:15378"/>
        <dbReference type="ChEBI" id="CHEBI:33019"/>
        <dbReference type="ChEBI" id="CHEBI:37568"/>
        <dbReference type="ChEBI" id="CHEBI:57477"/>
        <dbReference type="ChEBI" id="CHEBI:58601"/>
        <dbReference type="EC" id="2.7.7.24"/>
    </reaction>
</comment>
<evidence type="ECO:0000313" key="12">
    <source>
        <dbReference type="Proteomes" id="UP000194474"/>
    </source>
</evidence>
<evidence type="ECO:0000256" key="5">
    <source>
        <dbReference type="ARBA" id="ARBA00022695"/>
    </source>
</evidence>
<sequence length="292" mass="32627">MKAIILAGGNGSRLYPLSKVSSKQLQAVYDKPMIYYPLTVMIAAGIHEFCIITTPHDLPRYRALLGDGTQWGIEIHYRIQERPEGIAQAFVIAEDFVADENVALMLGDNIFFGGNAFPQAVSTFKSGALIFAYHVKHPNQYGVVEFGADGQAISIEEKPSVPRSNFAVPGVYIYDRQVVDIAKSLKPSARGEFEITDVNRHYLEQGELQVSRLNRGFVWLDAGTSSTLQEASSYVETIERRQGIKLGCPEEAALVRGFLSVERFRALLDTIPHCEYRDYLAYVASEAERQQR</sequence>
<name>A0A1Y6GBS7_9HYPH</name>
<evidence type="ECO:0000256" key="4">
    <source>
        <dbReference type="ARBA" id="ARBA00022679"/>
    </source>
</evidence>
<dbReference type="Gene3D" id="3.90.550.10">
    <property type="entry name" value="Spore Coat Polysaccharide Biosynthesis Protein SpsA, Chain A"/>
    <property type="match status" value="1"/>
</dbReference>
<evidence type="ECO:0000256" key="6">
    <source>
        <dbReference type="ARBA" id="ARBA00022723"/>
    </source>
</evidence>
<reference evidence="12" key="1">
    <citation type="submission" date="2017-04" db="EMBL/GenBank/DDBJ databases">
        <authorList>
            <person name="Varghese N."/>
            <person name="Submissions S."/>
        </authorList>
    </citation>
    <scope>NUCLEOTIDE SEQUENCE [LARGE SCALE GENOMIC DNA]</scope>
</reference>
<evidence type="ECO:0000256" key="8">
    <source>
        <dbReference type="ARBA" id="ARBA00049336"/>
    </source>
</evidence>
<dbReference type="GO" id="GO:0008879">
    <property type="term" value="F:glucose-1-phosphate thymidylyltransferase activity"/>
    <property type="evidence" value="ECO:0007669"/>
    <property type="project" value="UniProtKB-EC"/>
</dbReference>
<dbReference type="InterPro" id="IPR005907">
    <property type="entry name" value="G1P_thy_trans_s"/>
</dbReference>
<dbReference type="PANTHER" id="PTHR43532:SF1">
    <property type="entry name" value="GLUCOSE-1-PHOSPHATE THYMIDYLYLTRANSFERASE 1"/>
    <property type="match status" value="1"/>
</dbReference>